<dbReference type="Proteomes" id="UP000239290">
    <property type="component" value="Unassembled WGS sequence"/>
</dbReference>
<organism evidence="5 6">
    <name type="scientific">Rhodococcus opacus</name>
    <name type="common">Nocardia opaca</name>
    <dbReference type="NCBI Taxonomy" id="37919"/>
    <lineage>
        <taxon>Bacteria</taxon>
        <taxon>Bacillati</taxon>
        <taxon>Actinomycetota</taxon>
        <taxon>Actinomycetes</taxon>
        <taxon>Mycobacteriales</taxon>
        <taxon>Nocardiaceae</taxon>
        <taxon>Rhodococcus</taxon>
    </lineage>
</organism>
<reference evidence="6" key="1">
    <citation type="submission" date="2018-02" db="EMBL/GenBank/DDBJ databases">
        <title>Draft genome sequencing of Rhodococcus opacus KU647198.</title>
        <authorList>
            <person name="Zheng B.-X."/>
        </authorList>
    </citation>
    <scope>NUCLEOTIDE SEQUENCE [LARGE SCALE GENOMIC DNA]</scope>
    <source>
        <strain evidence="6">04-OD7</strain>
    </source>
</reference>
<evidence type="ECO:0000256" key="3">
    <source>
        <dbReference type="ARBA" id="ARBA00023163"/>
    </source>
</evidence>
<dbReference type="InterPro" id="IPR000524">
    <property type="entry name" value="Tscrpt_reg_HTH_GntR"/>
</dbReference>
<accession>A0A2S8JDI4</accession>
<evidence type="ECO:0000259" key="4">
    <source>
        <dbReference type="PROSITE" id="PS50949"/>
    </source>
</evidence>
<dbReference type="PANTHER" id="PTHR43537">
    <property type="entry name" value="TRANSCRIPTIONAL REGULATOR, GNTR FAMILY"/>
    <property type="match status" value="1"/>
</dbReference>
<evidence type="ECO:0000313" key="5">
    <source>
        <dbReference type="EMBL" id="PQP25061.1"/>
    </source>
</evidence>
<evidence type="ECO:0000313" key="6">
    <source>
        <dbReference type="Proteomes" id="UP000239290"/>
    </source>
</evidence>
<keyword evidence="1" id="KW-0805">Transcription regulation</keyword>
<keyword evidence="3" id="KW-0804">Transcription</keyword>
<dbReference type="InterPro" id="IPR008920">
    <property type="entry name" value="TF_FadR/GntR_C"/>
</dbReference>
<dbReference type="InterPro" id="IPR036390">
    <property type="entry name" value="WH_DNA-bd_sf"/>
</dbReference>
<dbReference type="SMART" id="SM00345">
    <property type="entry name" value="HTH_GNTR"/>
    <property type="match status" value="1"/>
</dbReference>
<dbReference type="Gene3D" id="1.10.10.10">
    <property type="entry name" value="Winged helix-like DNA-binding domain superfamily/Winged helix DNA-binding domain"/>
    <property type="match status" value="1"/>
</dbReference>
<dbReference type="SMART" id="SM00895">
    <property type="entry name" value="FCD"/>
    <property type="match status" value="1"/>
</dbReference>
<sequence>MMAVTIFAEESIRQHRIFSVLGYALCVAQRGEAQTLTEHVRGLLRRDILAGVWPPESRLQPAALARNYGTSTTVIRESLARLGQERLVTAKPNQGFFVMSLSLLELQDLTLVRSHNDTLALRLAIERGGVPWETDIMSAFHVLARTPRRSAEDPAHTTEAWSTAHRNFHVKLVEACGIQMLVDATEALFDTTELYRRWAAPSTVASRRSVDDEHRAILDACLAGDVEMAQDKLREHYETSLHVILQAGLTAEQNGRADTGSIDVRATAR</sequence>
<dbReference type="AlphaFoldDB" id="A0A2S8JDI4"/>
<protein>
    <submittedName>
        <fullName evidence="5">GntR family transcriptional regulator</fullName>
    </submittedName>
</protein>
<dbReference type="EMBL" id="PUIO01000009">
    <property type="protein sequence ID" value="PQP25061.1"/>
    <property type="molecule type" value="Genomic_DNA"/>
</dbReference>
<evidence type="ECO:0000256" key="2">
    <source>
        <dbReference type="ARBA" id="ARBA00023125"/>
    </source>
</evidence>
<dbReference type="PROSITE" id="PS50949">
    <property type="entry name" value="HTH_GNTR"/>
    <property type="match status" value="1"/>
</dbReference>
<dbReference type="SUPFAM" id="SSF48008">
    <property type="entry name" value="GntR ligand-binding domain-like"/>
    <property type="match status" value="1"/>
</dbReference>
<keyword evidence="2" id="KW-0238">DNA-binding</keyword>
<dbReference type="SUPFAM" id="SSF46785">
    <property type="entry name" value="Winged helix' DNA-binding domain"/>
    <property type="match status" value="1"/>
</dbReference>
<dbReference type="GO" id="GO:0003700">
    <property type="term" value="F:DNA-binding transcription factor activity"/>
    <property type="evidence" value="ECO:0007669"/>
    <property type="project" value="InterPro"/>
</dbReference>
<dbReference type="InterPro" id="IPR011711">
    <property type="entry name" value="GntR_C"/>
</dbReference>
<feature type="domain" description="HTH gntR-type" evidence="4">
    <location>
        <begin position="34"/>
        <end position="101"/>
    </location>
</feature>
<dbReference type="InterPro" id="IPR036388">
    <property type="entry name" value="WH-like_DNA-bd_sf"/>
</dbReference>
<gene>
    <name evidence="5" type="ORF">C5613_09385</name>
</gene>
<dbReference type="Gene3D" id="1.20.120.530">
    <property type="entry name" value="GntR ligand-binding domain-like"/>
    <property type="match status" value="1"/>
</dbReference>
<comment type="caution">
    <text evidence="5">The sequence shown here is derived from an EMBL/GenBank/DDBJ whole genome shotgun (WGS) entry which is preliminary data.</text>
</comment>
<evidence type="ECO:0000256" key="1">
    <source>
        <dbReference type="ARBA" id="ARBA00023015"/>
    </source>
</evidence>
<dbReference type="Pfam" id="PF07729">
    <property type="entry name" value="FCD"/>
    <property type="match status" value="1"/>
</dbReference>
<proteinExistence type="predicted"/>
<dbReference type="GO" id="GO:0003677">
    <property type="term" value="F:DNA binding"/>
    <property type="evidence" value="ECO:0007669"/>
    <property type="project" value="UniProtKB-KW"/>
</dbReference>
<dbReference type="Pfam" id="PF00392">
    <property type="entry name" value="GntR"/>
    <property type="match status" value="1"/>
</dbReference>
<dbReference type="PANTHER" id="PTHR43537:SF20">
    <property type="entry name" value="HTH-TYPE TRANSCRIPTIONAL REPRESSOR GLAR"/>
    <property type="match status" value="1"/>
</dbReference>
<name>A0A2S8JDI4_RHOOP</name>
<dbReference type="CDD" id="cd07377">
    <property type="entry name" value="WHTH_GntR"/>
    <property type="match status" value="1"/>
</dbReference>